<protein>
    <recommendedName>
        <fullName evidence="2">Chemokine interleukin-8-like domain-containing protein</fullName>
    </recommendedName>
</protein>
<dbReference type="SUPFAM" id="SSF54117">
    <property type="entry name" value="Interleukin 8-like chemokines"/>
    <property type="match status" value="1"/>
</dbReference>
<dbReference type="Gene3D" id="2.40.50.40">
    <property type="match status" value="1"/>
</dbReference>
<evidence type="ECO:0000313" key="4">
    <source>
        <dbReference type="Proteomes" id="UP000694409"/>
    </source>
</evidence>
<dbReference type="InterPro" id="IPR001811">
    <property type="entry name" value="Chemokine_IL8-like_dom"/>
</dbReference>
<reference evidence="3" key="1">
    <citation type="submission" date="2025-08" db="UniProtKB">
        <authorList>
            <consortium name="Ensembl"/>
        </authorList>
    </citation>
    <scope>IDENTIFICATION</scope>
</reference>
<dbReference type="InterPro" id="IPR036048">
    <property type="entry name" value="Interleukin_8-like_sf"/>
</dbReference>
<dbReference type="GO" id="GO:0006955">
    <property type="term" value="P:immune response"/>
    <property type="evidence" value="ECO:0007669"/>
    <property type="project" value="InterPro"/>
</dbReference>
<dbReference type="Proteomes" id="UP000694409">
    <property type="component" value="Unassembled WGS sequence"/>
</dbReference>
<dbReference type="AlphaFoldDB" id="A0A8C9MRY0"/>
<organism evidence="3 4">
    <name type="scientific">Serinus canaria</name>
    <name type="common">Island canary</name>
    <name type="synonym">Fringilla canaria</name>
    <dbReference type="NCBI Taxonomy" id="9135"/>
    <lineage>
        <taxon>Eukaryota</taxon>
        <taxon>Metazoa</taxon>
        <taxon>Chordata</taxon>
        <taxon>Craniata</taxon>
        <taxon>Vertebrata</taxon>
        <taxon>Euteleostomi</taxon>
        <taxon>Archelosauria</taxon>
        <taxon>Archosauria</taxon>
        <taxon>Dinosauria</taxon>
        <taxon>Saurischia</taxon>
        <taxon>Theropoda</taxon>
        <taxon>Coelurosauria</taxon>
        <taxon>Aves</taxon>
        <taxon>Neognathae</taxon>
        <taxon>Neoaves</taxon>
        <taxon>Telluraves</taxon>
        <taxon>Australaves</taxon>
        <taxon>Passeriformes</taxon>
        <taxon>Passeroidea</taxon>
        <taxon>Fringillidae</taxon>
        <taxon>Carduelinae</taxon>
        <taxon>Serinus</taxon>
    </lineage>
</organism>
<feature type="domain" description="Chemokine interleukin-8-like" evidence="2">
    <location>
        <begin position="49"/>
        <end position="72"/>
    </location>
</feature>
<reference evidence="3" key="2">
    <citation type="submission" date="2025-09" db="UniProtKB">
        <authorList>
            <consortium name="Ensembl"/>
        </authorList>
    </citation>
    <scope>IDENTIFICATION</scope>
</reference>
<keyword evidence="1" id="KW-0202">Cytokine</keyword>
<name>A0A8C9MRY0_SERCA</name>
<dbReference type="GO" id="GO:0008009">
    <property type="term" value="F:chemokine activity"/>
    <property type="evidence" value="ECO:0007669"/>
    <property type="project" value="InterPro"/>
</dbReference>
<keyword evidence="4" id="KW-1185">Reference proteome</keyword>
<evidence type="ECO:0000313" key="3">
    <source>
        <dbReference type="Ensembl" id="ENSSCAP00000007887.1"/>
    </source>
</evidence>
<evidence type="ECO:0000256" key="1">
    <source>
        <dbReference type="ARBA" id="ARBA00022514"/>
    </source>
</evidence>
<proteinExistence type="predicted"/>
<evidence type="ECO:0000259" key="2">
    <source>
        <dbReference type="Pfam" id="PF00048"/>
    </source>
</evidence>
<dbReference type="Ensembl" id="ENSSCAT00000008923.1">
    <property type="protein sequence ID" value="ENSSCAP00000007887.1"/>
    <property type="gene ID" value="ENSSCAG00000006050.1"/>
</dbReference>
<dbReference type="GO" id="GO:0005615">
    <property type="term" value="C:extracellular space"/>
    <property type="evidence" value="ECO:0007669"/>
    <property type="project" value="UniProtKB-KW"/>
</dbReference>
<dbReference type="Pfam" id="PF00048">
    <property type="entry name" value="IL8"/>
    <property type="match status" value="1"/>
</dbReference>
<sequence length="116" mass="12635">ASLLLCCLLGCQGLSSPVPRGDRTGTALCHSVMFQHAEGRIFTFNLGRFETKKGAKVCAKPEEKWVKRAVKVLQKKKEPRAPKTGTQAKQNKGLILPFSWVGRCSATGSRAGLPHM</sequence>
<accession>A0A8C9MRY0</accession>